<evidence type="ECO:0000313" key="3">
    <source>
        <dbReference type="Proteomes" id="UP000664034"/>
    </source>
</evidence>
<keyword evidence="1" id="KW-1133">Transmembrane helix</keyword>
<evidence type="ECO:0000256" key="1">
    <source>
        <dbReference type="SAM" id="Phobius"/>
    </source>
</evidence>
<evidence type="ECO:0000313" key="2">
    <source>
        <dbReference type="EMBL" id="MBO0935151.1"/>
    </source>
</evidence>
<keyword evidence="1" id="KW-0472">Membrane</keyword>
<sequence length="120" mass="13776">MRNTLLLSALFGIVFFVAGRFYGATWVHPLWPYILLFYVAVAALLNRLMSFVKDPKSAQFTTFYLAFVTAKLVLSFIFMGVLLYNGVSARATFVITFLVLYLVYTSFEIYGLTRKLRRDS</sequence>
<dbReference type="AlphaFoldDB" id="A0A939GEB6"/>
<proteinExistence type="predicted"/>
<dbReference type="Proteomes" id="UP000664034">
    <property type="component" value="Unassembled WGS sequence"/>
</dbReference>
<feature type="transmembrane region" description="Helical" evidence="1">
    <location>
        <begin position="91"/>
        <end position="112"/>
    </location>
</feature>
<feature type="transmembrane region" description="Helical" evidence="1">
    <location>
        <begin position="33"/>
        <end position="52"/>
    </location>
</feature>
<dbReference type="EMBL" id="JAFMYV010000001">
    <property type="protein sequence ID" value="MBO0935151.1"/>
    <property type="molecule type" value="Genomic_DNA"/>
</dbReference>
<protein>
    <submittedName>
        <fullName evidence="2">Uncharacterized protein</fullName>
    </submittedName>
</protein>
<dbReference type="RefSeq" id="WP_207362719.1">
    <property type="nucleotide sequence ID" value="NZ_JAFMYV010000001.1"/>
</dbReference>
<gene>
    <name evidence="2" type="ORF">J2I47_01195</name>
</gene>
<comment type="caution">
    <text evidence="2">The sequence shown here is derived from an EMBL/GenBank/DDBJ whole genome shotgun (WGS) entry which is preliminary data.</text>
</comment>
<name>A0A939GEB6_9BACT</name>
<organism evidence="2 3">
    <name type="scientific">Fibrella rubiginis</name>
    <dbReference type="NCBI Taxonomy" id="2817060"/>
    <lineage>
        <taxon>Bacteria</taxon>
        <taxon>Pseudomonadati</taxon>
        <taxon>Bacteroidota</taxon>
        <taxon>Cytophagia</taxon>
        <taxon>Cytophagales</taxon>
        <taxon>Spirosomataceae</taxon>
        <taxon>Fibrella</taxon>
    </lineage>
</organism>
<keyword evidence="3" id="KW-1185">Reference proteome</keyword>
<accession>A0A939GEB6</accession>
<feature type="transmembrane region" description="Helical" evidence="1">
    <location>
        <begin position="64"/>
        <end position="85"/>
    </location>
</feature>
<keyword evidence="1" id="KW-0812">Transmembrane</keyword>
<reference evidence="2" key="1">
    <citation type="submission" date="2021-03" db="EMBL/GenBank/DDBJ databases">
        <title>Fibrella sp. HMF5335 genome sequencing and assembly.</title>
        <authorList>
            <person name="Kang H."/>
            <person name="Kim H."/>
            <person name="Bae S."/>
            <person name="Joh K."/>
        </authorList>
    </citation>
    <scope>NUCLEOTIDE SEQUENCE</scope>
    <source>
        <strain evidence="2">HMF5335</strain>
    </source>
</reference>